<evidence type="ECO:0000256" key="5">
    <source>
        <dbReference type="SAM" id="SignalP"/>
    </source>
</evidence>
<dbReference type="GO" id="GO:0030313">
    <property type="term" value="C:cell envelope"/>
    <property type="evidence" value="ECO:0007669"/>
    <property type="project" value="UniProtKB-SubCell"/>
</dbReference>
<sequence length="532" mass="55595">MKKARLTAAITSVVALTVSACGGTSQSGQDRTANQKLTEGKTFTMAIGTDPGALDPAMTVLSVALDIGRYLYDSLINLDEAGKPIAGLAEKWDATTTTASFTLRNGITCDDGTPLTASDVAANVNFVGDPANKSPMSGLTVAPGTKATADDSARKITLTSGAPDAFLLRNVGGLPIVCGKGVTDRQALAKGKYGTGMFTMTEIVPNDHYTLTRRKDYAWGPGDWQREQPGLPEKVTFRVIQNMTTAANLLLSGELNGARITGQDQQRLRAQKLFHGEQVVPMGEMFFNQAPGRAGGDLAVRRGLVQALDLAQIGKVLTSGSGAPSQGMVTTEPRACAGDAVAGKLPAFDVAAAKSALDAAGWKPGADGVRVKDGKRLALTAIYGTQLGPTMAPAAELMQQSWKAVGADVTLKGLDSPGTSQVLFNTGEWDISLAPVTLLLPSQVGPFVSGPKPPAGTNFAHIENEKYTSQAAQAAQMSGESGCATWLAAEQALIERLDVVPYVNSVIPTFGSNARFKVIFGSVEPSSIRMYS</sequence>
<dbReference type="STRING" id="208439.AJAP_17755"/>
<dbReference type="Gene3D" id="3.40.190.10">
    <property type="entry name" value="Periplasmic binding protein-like II"/>
    <property type="match status" value="1"/>
</dbReference>
<accession>A0A075UVE1</accession>
<evidence type="ECO:0000256" key="2">
    <source>
        <dbReference type="ARBA" id="ARBA00005695"/>
    </source>
</evidence>
<dbReference type="PANTHER" id="PTHR30290">
    <property type="entry name" value="PERIPLASMIC BINDING COMPONENT OF ABC TRANSPORTER"/>
    <property type="match status" value="1"/>
</dbReference>
<dbReference type="KEGG" id="aja:AJAP_17755"/>
<organism evidence="7 8">
    <name type="scientific">Amycolatopsis japonica</name>
    <dbReference type="NCBI Taxonomy" id="208439"/>
    <lineage>
        <taxon>Bacteria</taxon>
        <taxon>Bacillati</taxon>
        <taxon>Actinomycetota</taxon>
        <taxon>Actinomycetes</taxon>
        <taxon>Pseudonocardiales</taxon>
        <taxon>Pseudonocardiaceae</taxon>
        <taxon>Amycolatopsis</taxon>
        <taxon>Amycolatopsis japonica group</taxon>
    </lineage>
</organism>
<keyword evidence="3" id="KW-0813">Transport</keyword>
<dbReference type="GO" id="GO:0015833">
    <property type="term" value="P:peptide transport"/>
    <property type="evidence" value="ECO:0007669"/>
    <property type="project" value="TreeGrafter"/>
</dbReference>
<evidence type="ECO:0000313" key="8">
    <source>
        <dbReference type="Proteomes" id="UP000028492"/>
    </source>
</evidence>
<dbReference type="GO" id="GO:0043190">
    <property type="term" value="C:ATP-binding cassette (ABC) transporter complex"/>
    <property type="evidence" value="ECO:0007669"/>
    <property type="project" value="InterPro"/>
</dbReference>
<dbReference type="GO" id="GO:0042597">
    <property type="term" value="C:periplasmic space"/>
    <property type="evidence" value="ECO:0007669"/>
    <property type="project" value="UniProtKB-ARBA"/>
</dbReference>
<dbReference type="eggNOG" id="COG0747">
    <property type="taxonomic scope" value="Bacteria"/>
</dbReference>
<comment type="subcellular location">
    <subcellularLocation>
        <location evidence="1">Cell envelope</location>
    </subcellularLocation>
</comment>
<dbReference type="InterPro" id="IPR039424">
    <property type="entry name" value="SBP_5"/>
</dbReference>
<evidence type="ECO:0000256" key="3">
    <source>
        <dbReference type="ARBA" id="ARBA00022448"/>
    </source>
</evidence>
<evidence type="ECO:0000256" key="4">
    <source>
        <dbReference type="ARBA" id="ARBA00022729"/>
    </source>
</evidence>
<dbReference type="HOGENOM" id="CLU_038556_0_0_11"/>
<evidence type="ECO:0000256" key="1">
    <source>
        <dbReference type="ARBA" id="ARBA00004196"/>
    </source>
</evidence>
<dbReference type="AlphaFoldDB" id="A0A075UVE1"/>
<comment type="similarity">
    <text evidence="2">Belongs to the bacterial solute-binding protein 5 family.</text>
</comment>
<dbReference type="PROSITE" id="PS51257">
    <property type="entry name" value="PROKAR_LIPOPROTEIN"/>
    <property type="match status" value="1"/>
</dbReference>
<dbReference type="PANTHER" id="PTHR30290:SF10">
    <property type="entry name" value="PERIPLASMIC OLIGOPEPTIDE-BINDING PROTEIN-RELATED"/>
    <property type="match status" value="1"/>
</dbReference>
<proteinExistence type="inferred from homology"/>
<dbReference type="InterPro" id="IPR030678">
    <property type="entry name" value="Peptide/Ni-bd"/>
</dbReference>
<reference evidence="7 8" key="1">
    <citation type="journal article" date="2014" name="J. Biotechnol.">
        <title>Complete genome sequence of the actinobacterium Amycolatopsis japonica MG417-CF17(T) (=DSM 44213T) producing (S,S)-N,N'-ethylenediaminedisuccinic acid.</title>
        <authorList>
            <person name="Stegmann E."/>
            <person name="Albersmeier A."/>
            <person name="Spohn M."/>
            <person name="Gert H."/>
            <person name="Weber T."/>
            <person name="Wohlleben W."/>
            <person name="Kalinowski J."/>
            <person name="Ruckert C."/>
        </authorList>
    </citation>
    <scope>NUCLEOTIDE SEQUENCE [LARGE SCALE GENOMIC DNA]</scope>
    <source>
        <strain evidence="8">MG417-CF17 (DSM 44213)</strain>
    </source>
</reference>
<protein>
    <submittedName>
        <fullName evidence="7">Conserved putative secreted protein</fullName>
    </submittedName>
</protein>
<dbReference type="Gene3D" id="3.10.105.10">
    <property type="entry name" value="Dipeptide-binding Protein, Domain 3"/>
    <property type="match status" value="1"/>
</dbReference>
<feature type="domain" description="Solute-binding protein family 5" evidence="6">
    <location>
        <begin position="84"/>
        <end position="434"/>
    </location>
</feature>
<keyword evidence="8" id="KW-1185">Reference proteome</keyword>
<dbReference type="SUPFAM" id="SSF53850">
    <property type="entry name" value="Periplasmic binding protein-like II"/>
    <property type="match status" value="1"/>
</dbReference>
<feature type="chain" id="PRO_5001710548" evidence="5">
    <location>
        <begin position="21"/>
        <end position="532"/>
    </location>
</feature>
<name>A0A075UVE1_9PSEU</name>
<dbReference type="PIRSF" id="PIRSF002741">
    <property type="entry name" value="MppA"/>
    <property type="match status" value="1"/>
</dbReference>
<dbReference type="CDD" id="cd00995">
    <property type="entry name" value="PBP2_NikA_DppA_OppA_like"/>
    <property type="match status" value="1"/>
</dbReference>
<dbReference type="Proteomes" id="UP000028492">
    <property type="component" value="Chromosome"/>
</dbReference>
<dbReference type="RefSeq" id="WP_038512981.1">
    <property type="nucleotide sequence ID" value="NZ_CP008953.1"/>
</dbReference>
<dbReference type="InterPro" id="IPR000914">
    <property type="entry name" value="SBP_5_dom"/>
</dbReference>
<evidence type="ECO:0000313" key="7">
    <source>
        <dbReference type="EMBL" id="AIG76419.1"/>
    </source>
</evidence>
<dbReference type="EMBL" id="CP008953">
    <property type="protein sequence ID" value="AIG76419.1"/>
    <property type="molecule type" value="Genomic_DNA"/>
</dbReference>
<dbReference type="GO" id="GO:1904680">
    <property type="term" value="F:peptide transmembrane transporter activity"/>
    <property type="evidence" value="ECO:0007669"/>
    <property type="project" value="TreeGrafter"/>
</dbReference>
<dbReference type="Pfam" id="PF00496">
    <property type="entry name" value="SBP_bac_5"/>
    <property type="match status" value="1"/>
</dbReference>
<evidence type="ECO:0000259" key="6">
    <source>
        <dbReference type="Pfam" id="PF00496"/>
    </source>
</evidence>
<gene>
    <name evidence="7" type="ORF">AJAP_17755</name>
</gene>
<keyword evidence="4 5" id="KW-0732">Signal</keyword>
<feature type="signal peptide" evidence="5">
    <location>
        <begin position="1"/>
        <end position="20"/>
    </location>
</feature>